<dbReference type="AlphaFoldDB" id="A0A7M1R4M0"/>
<protein>
    <submittedName>
        <fullName evidence="2">WYL domain-containing protein</fullName>
    </submittedName>
</protein>
<dbReference type="PROSITE" id="PS52050">
    <property type="entry name" value="WYL"/>
    <property type="match status" value="1"/>
</dbReference>
<dbReference type="EMBL" id="CP063212">
    <property type="protein sequence ID" value="QOR48604.1"/>
    <property type="molecule type" value="Genomic_DNA"/>
</dbReference>
<dbReference type="PANTHER" id="PTHR34580">
    <property type="match status" value="1"/>
</dbReference>
<dbReference type="RefSeq" id="WP_197555177.1">
    <property type="nucleotide sequence ID" value="NZ_CP063212.1"/>
</dbReference>
<gene>
    <name evidence="2" type="ORF">INS90_04945</name>
</gene>
<accession>A0A7M1R4M0</accession>
<evidence type="ECO:0000259" key="1">
    <source>
        <dbReference type="Pfam" id="PF13280"/>
    </source>
</evidence>
<proteinExistence type="predicted"/>
<dbReference type="Pfam" id="PF13280">
    <property type="entry name" value="WYL"/>
    <property type="match status" value="1"/>
</dbReference>
<dbReference type="Proteomes" id="UP000594961">
    <property type="component" value="Chromosome"/>
</dbReference>
<dbReference type="PANTHER" id="PTHR34580:SF1">
    <property type="entry name" value="PROTEIN PAFC"/>
    <property type="match status" value="1"/>
</dbReference>
<name>A0A7M1R4M0_9ACTO</name>
<evidence type="ECO:0000313" key="3">
    <source>
        <dbReference type="Proteomes" id="UP000594961"/>
    </source>
</evidence>
<feature type="domain" description="WYL" evidence="1">
    <location>
        <begin position="136"/>
        <end position="201"/>
    </location>
</feature>
<dbReference type="InterPro" id="IPR051534">
    <property type="entry name" value="CBASS_pafABC_assoc_protein"/>
</dbReference>
<reference evidence="2 3" key="1">
    <citation type="submission" date="2020-10" db="EMBL/GenBank/DDBJ databases">
        <title>Trueperella pecoris sp. nov. isolated from bovine and porcine specimens.</title>
        <authorList>
            <person name="Schoenecker L."/>
            <person name="Schnydrig P."/>
            <person name="Brodard I."/>
            <person name="Thomann A."/>
            <person name="Hemphill A."/>
            <person name="Rodriguez-Campos S."/>
            <person name="Perreten V."/>
            <person name="Jores J."/>
            <person name="Kittl S."/>
        </authorList>
    </citation>
    <scope>NUCLEOTIDE SEQUENCE [LARGE SCALE GENOMIC DNA]</scope>
    <source>
        <strain evidence="2 3">19OD0592</strain>
    </source>
</reference>
<organism evidence="2 3">
    <name type="scientific">Trueperella pecoris</name>
    <dbReference type="NCBI Taxonomy" id="2733571"/>
    <lineage>
        <taxon>Bacteria</taxon>
        <taxon>Bacillati</taxon>
        <taxon>Actinomycetota</taxon>
        <taxon>Actinomycetes</taxon>
        <taxon>Actinomycetales</taxon>
        <taxon>Actinomycetaceae</taxon>
        <taxon>Trueperella</taxon>
    </lineage>
</organism>
<sequence>MNESRTVSERRFALLVLLRHARPTVREILALPAYSGIAPGNVQRYLERDLLSLRESGYNIQVDDEYRYILDDSTNIHVDGGDVEMSILRSLLGAKGKTEAFVSAQSAVTKLLSSAEASQPQARLSIHTPRGDAALKIAPAIQLGRRIAFRYQSATRSSPGRYIVDPLRLEVHFDAFYLRGFQIRGGSGAAGERMYKLDRIVGPVTTLDERITHELDKALVTTFTPVDAVVRTRRELPLMMRASEVHQVEGGYELTLVGIDRAHLYEDLMFYGLDAELVGPSDLKADFLARIAHLEHLGGGDGHG</sequence>
<dbReference type="InterPro" id="IPR026881">
    <property type="entry name" value="WYL_dom"/>
</dbReference>
<evidence type="ECO:0000313" key="2">
    <source>
        <dbReference type="EMBL" id="QOR48604.1"/>
    </source>
</evidence>